<reference evidence="4 5" key="1">
    <citation type="journal article" date="2019" name="BMC Genomics">
        <title>Chromosome level assembly and comparative genome analysis confirm lager-brewing yeasts originated from a single hybridization.</title>
        <authorList>
            <person name="Salazar A.N."/>
            <person name="Gorter de Vries A.R."/>
            <person name="van den Broek M."/>
            <person name="Brouwers N."/>
            <person name="de la Torre Cortes P."/>
            <person name="Kuijpers N.G.A."/>
            <person name="Daran J.G."/>
            <person name="Abeel T."/>
        </authorList>
    </citation>
    <scope>NUCLEOTIDE SEQUENCE [LARGE SCALE GENOMIC DNA]</scope>
    <source>
        <strain evidence="4 5">CBS 1483</strain>
    </source>
</reference>
<dbReference type="GO" id="GO:0006606">
    <property type="term" value="P:protein import into nucleus"/>
    <property type="evidence" value="ECO:0007669"/>
    <property type="project" value="TreeGrafter"/>
</dbReference>
<dbReference type="InterPro" id="IPR011989">
    <property type="entry name" value="ARM-like"/>
</dbReference>
<gene>
    <name evidence="4" type="primary">SYO1_1</name>
    <name evidence="4" type="ORF">GRS66_000682</name>
</gene>
<dbReference type="GO" id="GO:0051082">
    <property type="term" value="F:unfolded protein binding"/>
    <property type="evidence" value="ECO:0007669"/>
    <property type="project" value="TreeGrafter"/>
</dbReference>
<dbReference type="InterPro" id="IPR016024">
    <property type="entry name" value="ARM-type_fold"/>
</dbReference>
<protein>
    <submittedName>
        <fullName evidence="4">Transport adaptor or symportin</fullName>
    </submittedName>
</protein>
<dbReference type="Proteomes" id="UP000501346">
    <property type="component" value="Chromosome ScIV"/>
</dbReference>
<feature type="region of interest" description="Disordered" evidence="2">
    <location>
        <begin position="1"/>
        <end position="32"/>
    </location>
</feature>
<dbReference type="CDD" id="cd13394">
    <property type="entry name" value="Syo1_like"/>
    <property type="match status" value="1"/>
</dbReference>
<dbReference type="InterPro" id="IPR052616">
    <property type="entry name" value="SYO1-like"/>
</dbReference>
<sequence>MGRSKKRSRASSSRLNPLRKAGSNDNNKDTNVVNKKLQPLLQNLSSVVPNDRSIALSSISVLCEDAHMRQLLLKEKLVPIILNKLLNDSNSDIVVESFGLLRNLSLEEGYDVSIYLWRSDIWTSITSNFGKIVESLSALQAAEQQPQLKPAGKSKIESKRLLFDFADNLLSLVVALSNGSDDILNEILTESKMNEIFQVISQLLKYGVEKLPINLFNTTLDLIYDLSSESFEFIDHVSNNELLSQFLNGLSPALHPQANELTKVLIEGIHCQFLDMKITYDQCNKMIHSVCHSINNIDPVQLVNDINNPVEIGPATSKDESSKVITKIKDYNAKRNESMMKLQSIEIAIDLITAIIEIVASKYESPESQEVAIPEELINTLTNFLPHVFMILKDTFTSRILIGWNNLIWLFVSLSLTELSGELLTTLWSYVTQLDSQDDLSIKIGRMGCIWALLKLIFPDGAFESENRALINIQMLNNSGFARGIIEEFQNNNDLELQQKCINVLSTYAMIQGQIDANKEIGQFFIQTLTQLNVRPEILIEMTNSLFQIYGDASYDYNEPIFVRGGFLSILKDQVVPNLRQQFKMVDKNKNPELKERCHDCFTTLDSFIHYKMNENSTNQ</sequence>
<dbReference type="OrthoDB" id="288703at2759"/>
<evidence type="ECO:0000259" key="3">
    <source>
        <dbReference type="Pfam" id="PF25567"/>
    </source>
</evidence>
<dbReference type="PANTHER" id="PTHR13347:SF1">
    <property type="entry name" value="HEAT REPEAT-CONTAINING PROTEIN 3"/>
    <property type="match status" value="1"/>
</dbReference>
<feature type="domain" description="SYO1-like TPR repeats" evidence="3">
    <location>
        <begin position="402"/>
        <end position="615"/>
    </location>
</feature>
<dbReference type="SUPFAM" id="SSF48371">
    <property type="entry name" value="ARM repeat"/>
    <property type="match status" value="1"/>
</dbReference>
<evidence type="ECO:0000313" key="4">
    <source>
        <dbReference type="EMBL" id="QID78476.1"/>
    </source>
</evidence>
<evidence type="ECO:0000256" key="2">
    <source>
        <dbReference type="SAM" id="MobiDB-lite"/>
    </source>
</evidence>
<proteinExistence type="inferred from homology"/>
<dbReference type="AlphaFoldDB" id="A0A6C1DN41"/>
<dbReference type="GO" id="GO:0042273">
    <property type="term" value="P:ribosomal large subunit biogenesis"/>
    <property type="evidence" value="ECO:0007669"/>
    <property type="project" value="TreeGrafter"/>
</dbReference>
<dbReference type="Pfam" id="PF25567">
    <property type="entry name" value="TPR_SYO1"/>
    <property type="match status" value="1"/>
</dbReference>
<dbReference type="InterPro" id="IPR057990">
    <property type="entry name" value="TPR_SYO1"/>
</dbReference>
<dbReference type="PANTHER" id="PTHR13347">
    <property type="entry name" value="HEAT REPEAT-CONTAINING PROTEIN 3"/>
    <property type="match status" value="1"/>
</dbReference>
<keyword evidence="5" id="KW-1185">Reference proteome</keyword>
<dbReference type="Gene3D" id="1.25.10.10">
    <property type="entry name" value="Leucine-rich Repeat Variant"/>
    <property type="match status" value="1"/>
</dbReference>
<comment type="similarity">
    <text evidence="1">Belongs to the nuclear import and ribosome assembly adapter family.</text>
</comment>
<name>A0A6C1DN41_SACPS</name>
<dbReference type="EMBL" id="CP048985">
    <property type="protein sequence ID" value="QID78476.1"/>
    <property type="molecule type" value="Genomic_DNA"/>
</dbReference>
<evidence type="ECO:0000256" key="1">
    <source>
        <dbReference type="ARBA" id="ARBA00049983"/>
    </source>
</evidence>
<accession>A0A6C1DN41</accession>
<organism evidence="4 5">
    <name type="scientific">Saccharomyces pastorianus</name>
    <name type="common">Lager yeast</name>
    <name type="synonym">Saccharomyces cerevisiae x Saccharomyces eubayanus</name>
    <dbReference type="NCBI Taxonomy" id="27292"/>
    <lineage>
        <taxon>Eukaryota</taxon>
        <taxon>Fungi</taxon>
        <taxon>Dikarya</taxon>
        <taxon>Ascomycota</taxon>
        <taxon>Saccharomycotina</taxon>
        <taxon>Saccharomycetes</taxon>
        <taxon>Saccharomycetales</taxon>
        <taxon>Saccharomycetaceae</taxon>
        <taxon>Saccharomyces</taxon>
    </lineage>
</organism>
<evidence type="ECO:0000313" key="5">
    <source>
        <dbReference type="Proteomes" id="UP000501346"/>
    </source>
</evidence>